<dbReference type="EMBL" id="JBIAMX010000003">
    <property type="protein sequence ID" value="MFF0542806.1"/>
    <property type="molecule type" value="Genomic_DNA"/>
</dbReference>
<accession>A0ABW6PKA7</accession>
<keyword evidence="1" id="KW-1133">Transmembrane helix</keyword>
<feature type="transmembrane region" description="Helical" evidence="1">
    <location>
        <begin position="80"/>
        <end position="98"/>
    </location>
</feature>
<evidence type="ECO:0008006" key="4">
    <source>
        <dbReference type="Google" id="ProtNLM"/>
    </source>
</evidence>
<dbReference type="Proteomes" id="UP001601444">
    <property type="component" value="Unassembled WGS sequence"/>
</dbReference>
<name>A0ABW6PKA7_9NOCA</name>
<keyword evidence="1" id="KW-0812">Transmembrane</keyword>
<comment type="caution">
    <text evidence="2">The sequence shown here is derived from an EMBL/GenBank/DDBJ whole genome shotgun (WGS) entry which is preliminary data.</text>
</comment>
<feature type="transmembrane region" description="Helical" evidence="1">
    <location>
        <begin position="118"/>
        <end position="139"/>
    </location>
</feature>
<sequence length="338" mass="33020">MDRDEQWGAALGALVAAGVLTREQAGAVVAEVAGQERARRGSRGRLAGEIGAYLGAGLVAAGLMLLLGRSWDELAPTGRVVTLLIVAGSAALGGVLLAGGGRSLFRRVPPPAGVRTRLASVLFVLAAPAFAGAVGAALAEDRVTHGEVGAAAAGFAVAALGYVALPSVLSLLATALGGAATVVGLGDLAGFADFGTGTALFAFGLAWFPPTAAGRLVSDWAGYLIAVVLALLGAQVAGDGRWVGWTVVYAAVVAVLCFALYVRRRALLLVLGGAGAVTVAVANAVDAAADGPGGALIVLAVGAVVLAAGGVVVAAGGANSRPPGDEPGGHLPVSSRCE</sequence>
<feature type="transmembrane region" description="Helical" evidence="1">
    <location>
        <begin position="46"/>
        <end position="68"/>
    </location>
</feature>
<dbReference type="RefSeq" id="WP_387699553.1">
    <property type="nucleotide sequence ID" value="NZ_JBIAMX010000003.1"/>
</dbReference>
<reference evidence="2 3" key="1">
    <citation type="submission" date="2024-10" db="EMBL/GenBank/DDBJ databases">
        <title>The Natural Products Discovery Center: Release of the First 8490 Sequenced Strains for Exploring Actinobacteria Biosynthetic Diversity.</title>
        <authorList>
            <person name="Kalkreuter E."/>
            <person name="Kautsar S.A."/>
            <person name="Yang D."/>
            <person name="Bader C.D."/>
            <person name="Teijaro C.N."/>
            <person name="Fluegel L."/>
            <person name="Davis C.M."/>
            <person name="Simpson J.R."/>
            <person name="Lauterbach L."/>
            <person name="Steele A.D."/>
            <person name="Gui C."/>
            <person name="Meng S."/>
            <person name="Li G."/>
            <person name="Viehrig K."/>
            <person name="Ye F."/>
            <person name="Su P."/>
            <person name="Kiefer A.F."/>
            <person name="Nichols A."/>
            <person name="Cepeda A.J."/>
            <person name="Yan W."/>
            <person name="Fan B."/>
            <person name="Jiang Y."/>
            <person name="Adhikari A."/>
            <person name="Zheng C.-J."/>
            <person name="Schuster L."/>
            <person name="Cowan T.M."/>
            <person name="Smanski M.J."/>
            <person name="Chevrette M.G."/>
            <person name="De Carvalho L.P.S."/>
            <person name="Shen B."/>
        </authorList>
    </citation>
    <scope>NUCLEOTIDE SEQUENCE [LARGE SCALE GENOMIC DNA]</scope>
    <source>
        <strain evidence="2 3">NPDC004045</strain>
    </source>
</reference>
<organism evidence="2 3">
    <name type="scientific">Nocardia thailandica</name>
    <dbReference type="NCBI Taxonomy" id="257275"/>
    <lineage>
        <taxon>Bacteria</taxon>
        <taxon>Bacillati</taxon>
        <taxon>Actinomycetota</taxon>
        <taxon>Actinomycetes</taxon>
        <taxon>Mycobacteriales</taxon>
        <taxon>Nocardiaceae</taxon>
        <taxon>Nocardia</taxon>
    </lineage>
</organism>
<keyword evidence="3" id="KW-1185">Reference proteome</keyword>
<feature type="transmembrane region" description="Helical" evidence="1">
    <location>
        <begin position="151"/>
        <end position="176"/>
    </location>
</feature>
<keyword evidence="1" id="KW-0472">Membrane</keyword>
<feature type="transmembrane region" description="Helical" evidence="1">
    <location>
        <begin position="242"/>
        <end position="261"/>
    </location>
</feature>
<proteinExistence type="predicted"/>
<feature type="transmembrane region" description="Helical" evidence="1">
    <location>
        <begin position="268"/>
        <end position="289"/>
    </location>
</feature>
<feature type="transmembrane region" description="Helical" evidence="1">
    <location>
        <begin position="295"/>
        <end position="315"/>
    </location>
</feature>
<gene>
    <name evidence="2" type="ORF">ACFYTF_08200</name>
</gene>
<evidence type="ECO:0000256" key="1">
    <source>
        <dbReference type="SAM" id="Phobius"/>
    </source>
</evidence>
<evidence type="ECO:0000313" key="2">
    <source>
        <dbReference type="EMBL" id="MFF0542806.1"/>
    </source>
</evidence>
<feature type="transmembrane region" description="Helical" evidence="1">
    <location>
        <begin position="220"/>
        <end position="236"/>
    </location>
</feature>
<evidence type="ECO:0000313" key="3">
    <source>
        <dbReference type="Proteomes" id="UP001601444"/>
    </source>
</evidence>
<protein>
    <recommendedName>
        <fullName evidence="4">DUF2157 domain-containing protein</fullName>
    </recommendedName>
</protein>